<dbReference type="OrthoDB" id="1684697at2"/>
<protein>
    <submittedName>
        <fullName evidence="1">Uncharacterized protein</fullName>
    </submittedName>
</protein>
<evidence type="ECO:0000313" key="2">
    <source>
        <dbReference type="Proteomes" id="UP000192738"/>
    </source>
</evidence>
<gene>
    <name evidence="1" type="ORF">SAMN04488500_10960</name>
</gene>
<sequence length="71" mass="8396">MRKFVKITEPVITPLEPRRANVLGEECLIDLRFVESRSEIGGWLYEYEATGEVGKVERFFERLRDIEHKRG</sequence>
<dbReference type="RefSeq" id="WP_084575965.1">
    <property type="nucleotide sequence ID" value="NZ_CP155572.1"/>
</dbReference>
<accession>A0A1W2C1C3</accession>
<name>A0A1W2C1C3_9FIRM</name>
<reference evidence="1 2" key="1">
    <citation type="submission" date="2017-04" db="EMBL/GenBank/DDBJ databases">
        <authorList>
            <person name="Afonso C.L."/>
            <person name="Miller P.J."/>
            <person name="Scott M.A."/>
            <person name="Spackman E."/>
            <person name="Goraichik I."/>
            <person name="Dimitrov K.M."/>
            <person name="Suarez D.L."/>
            <person name="Swayne D.E."/>
        </authorList>
    </citation>
    <scope>NUCLEOTIDE SEQUENCE [LARGE SCALE GENOMIC DNA]</scope>
    <source>
        <strain evidence="1 2">DSM 5090</strain>
    </source>
</reference>
<dbReference type="STRING" id="112901.SAMN04488500_10960"/>
<proteinExistence type="predicted"/>
<dbReference type="EMBL" id="FWXI01000009">
    <property type="protein sequence ID" value="SMC79035.1"/>
    <property type="molecule type" value="Genomic_DNA"/>
</dbReference>
<dbReference type="Proteomes" id="UP000192738">
    <property type="component" value="Unassembled WGS sequence"/>
</dbReference>
<keyword evidence="2" id="KW-1185">Reference proteome</keyword>
<evidence type="ECO:0000313" key="1">
    <source>
        <dbReference type="EMBL" id="SMC79035.1"/>
    </source>
</evidence>
<organism evidence="1 2">
    <name type="scientific">Sporomusa malonica</name>
    <dbReference type="NCBI Taxonomy" id="112901"/>
    <lineage>
        <taxon>Bacteria</taxon>
        <taxon>Bacillati</taxon>
        <taxon>Bacillota</taxon>
        <taxon>Negativicutes</taxon>
        <taxon>Selenomonadales</taxon>
        <taxon>Sporomusaceae</taxon>
        <taxon>Sporomusa</taxon>
    </lineage>
</organism>
<dbReference type="AlphaFoldDB" id="A0A1W2C1C3"/>